<dbReference type="RefSeq" id="WP_369311939.1">
    <property type="nucleotide sequence ID" value="NZ_JBEHZE010000001.1"/>
</dbReference>
<evidence type="ECO:0000313" key="2">
    <source>
        <dbReference type="Proteomes" id="UP001560685"/>
    </source>
</evidence>
<comment type="caution">
    <text evidence="1">The sequence shown here is derived from an EMBL/GenBank/DDBJ whole genome shotgun (WGS) entry which is preliminary data.</text>
</comment>
<keyword evidence="2" id="KW-1185">Reference proteome</keyword>
<protein>
    <submittedName>
        <fullName evidence="1">Phage tail tape measure protein</fullName>
    </submittedName>
</protein>
<evidence type="ECO:0000313" key="1">
    <source>
        <dbReference type="EMBL" id="MEX6632149.1"/>
    </source>
</evidence>
<accession>A0ABV3Z029</accession>
<reference evidence="1 2" key="1">
    <citation type="submission" date="2024-05" db="EMBL/GenBank/DDBJ databases">
        <title>Three bacterial strains, DH-69, EH-24, and ECK-19 isolated from coastal sediments.</title>
        <authorList>
            <person name="Ye Y.-Q."/>
            <person name="Du Z.-J."/>
        </authorList>
    </citation>
    <scope>NUCLEOTIDE SEQUENCE [LARGE SCALE GENOMIC DNA]</scope>
    <source>
        <strain evidence="1 2">ECK-19</strain>
    </source>
</reference>
<name>A0ABV3Z029_9PROT</name>
<dbReference type="EMBL" id="JBEHZE010000001">
    <property type="protein sequence ID" value="MEX6632149.1"/>
    <property type="molecule type" value="Genomic_DNA"/>
</dbReference>
<dbReference type="Proteomes" id="UP001560685">
    <property type="component" value="Unassembled WGS sequence"/>
</dbReference>
<gene>
    <name evidence="1" type="ORF">ABFZ84_01175</name>
</gene>
<proteinExistence type="predicted"/>
<organism evidence="1 2">
    <name type="scientific">Hyphococcus lacteus</name>
    <dbReference type="NCBI Taxonomy" id="3143536"/>
    <lineage>
        <taxon>Bacteria</taxon>
        <taxon>Pseudomonadati</taxon>
        <taxon>Pseudomonadota</taxon>
        <taxon>Alphaproteobacteria</taxon>
        <taxon>Parvularculales</taxon>
        <taxon>Parvularculaceae</taxon>
        <taxon>Hyphococcus</taxon>
    </lineage>
</organism>
<sequence>MTDAVNVNVDISGIAEASAEIERLARDQIAPAAMMIEDAFSVAARSIQSNLARAAESGEISLKKLSQSLLRDLRGFAIDSLVRQPVHNLVSGALSGAFGGARANGGTVAPGQSYLVGERGPEWFTPKQSGGIQPTSRGGVNVNITLPSVTDTDSFRRSETQIASALARAVGRGQRNA</sequence>